<keyword evidence="9" id="KW-1185">Reference proteome</keyword>
<dbReference type="Gramene" id="AUR62017673-RA">
    <property type="protein sequence ID" value="AUR62017673-RA:cds"/>
    <property type="gene ID" value="AUR62017673"/>
</dbReference>
<dbReference type="Pfam" id="PF00195">
    <property type="entry name" value="Chal_sti_synt_N"/>
    <property type="match status" value="1"/>
</dbReference>
<feature type="domain" description="Chalcone/stilbene synthase N-terminal" evidence="6">
    <location>
        <begin position="12"/>
        <end position="226"/>
    </location>
</feature>
<dbReference type="InterPro" id="IPR016039">
    <property type="entry name" value="Thiolase-like"/>
</dbReference>
<dbReference type="KEGG" id="cqi:110702055"/>
<dbReference type="InterPro" id="IPR001099">
    <property type="entry name" value="Chalcone/stilbene_synt_N"/>
</dbReference>
<name>A0A803LRU4_CHEQI</name>
<dbReference type="Gene3D" id="3.40.47.10">
    <property type="match status" value="2"/>
</dbReference>
<feature type="domain" description="Chalcone/stilbene synthase C-terminal" evidence="7">
    <location>
        <begin position="237"/>
        <end position="385"/>
    </location>
</feature>
<reference evidence="8" key="2">
    <citation type="submission" date="2021-03" db="UniProtKB">
        <authorList>
            <consortium name="EnsemblPlants"/>
        </authorList>
    </citation>
    <scope>IDENTIFICATION</scope>
</reference>
<sequence length="388" mass="42789">MGSIYEIPMPPKANGPATILAMGTANPPNEFIQADYPEYYFRITNSDHLTHLKSKYQRMCDKSMIKKRYMHVTEETLKEHPKMCDRKASSLSARQAILASEVPKLSKEAADKAIAEWGQPTSNITHLIFGTNTFCDTPAADQYLAMLLGLSPSVKRFVLRQGGCHSGGMLLRIAKSMAENERGARVLVVCAELSTVIFYHAPDDTNLLPHTLFADGAAALIVGADPDEPLEKPIFRLVSADQTTIPGTDGTIQARLREEGMVGDISPDVPKLISKNIENLLIESFERIGVKDWNSLFWIPHPGGRAILDQIETELELEPSKLNTTRHVLSEYGNMWGASVMFILEEMRKQSSMEGKSTTGEGLEWGVLFGFGPGLTVETIVLQSAPLN</sequence>
<dbReference type="FunFam" id="3.40.47.10:FF:000014">
    <property type="entry name" value="Chalcone synthase 1"/>
    <property type="match status" value="1"/>
</dbReference>
<dbReference type="FunFam" id="3.40.47.10:FF:000025">
    <property type="entry name" value="Chalcone synthase 2"/>
    <property type="match status" value="1"/>
</dbReference>
<dbReference type="CDD" id="cd00831">
    <property type="entry name" value="CHS_like"/>
    <property type="match status" value="1"/>
</dbReference>
<dbReference type="PANTHER" id="PTHR11877">
    <property type="entry name" value="HYDROXYMETHYLGLUTARYL-COA SYNTHASE"/>
    <property type="match status" value="1"/>
</dbReference>
<dbReference type="SUPFAM" id="SSF53901">
    <property type="entry name" value="Thiolase-like"/>
    <property type="match status" value="2"/>
</dbReference>
<evidence type="ECO:0000259" key="6">
    <source>
        <dbReference type="Pfam" id="PF00195"/>
    </source>
</evidence>
<gene>
    <name evidence="8" type="primary">LOC110702055</name>
</gene>
<evidence type="ECO:0000259" key="7">
    <source>
        <dbReference type="Pfam" id="PF02797"/>
    </source>
</evidence>
<dbReference type="Proteomes" id="UP000596660">
    <property type="component" value="Unplaced"/>
</dbReference>
<evidence type="ECO:0000313" key="8">
    <source>
        <dbReference type="EnsemblPlants" id="AUR62017673-RA:cds"/>
    </source>
</evidence>
<evidence type="ECO:0000256" key="2">
    <source>
        <dbReference type="ARBA" id="ARBA00022679"/>
    </source>
</evidence>
<dbReference type="SMR" id="A0A803LRU4"/>
<dbReference type="GeneID" id="110702055"/>
<dbReference type="EnsemblPlants" id="AUR62017673-RA">
    <property type="protein sequence ID" value="AUR62017673-RA:cds"/>
    <property type="gene ID" value="AUR62017673"/>
</dbReference>
<dbReference type="RefSeq" id="XP_021735391.1">
    <property type="nucleotide sequence ID" value="XM_021879699.1"/>
</dbReference>
<evidence type="ECO:0000256" key="4">
    <source>
        <dbReference type="PIRSR" id="PIRSR000451-1"/>
    </source>
</evidence>
<dbReference type="AlphaFoldDB" id="A0A803LRU4"/>
<evidence type="ECO:0000256" key="1">
    <source>
        <dbReference type="ARBA" id="ARBA00005531"/>
    </source>
</evidence>
<dbReference type="GO" id="GO:0030639">
    <property type="term" value="P:polyketide biosynthetic process"/>
    <property type="evidence" value="ECO:0007669"/>
    <property type="project" value="TreeGrafter"/>
</dbReference>
<dbReference type="InterPro" id="IPR012328">
    <property type="entry name" value="Chalcone/stilbene_synt_C"/>
</dbReference>
<evidence type="ECO:0000313" key="9">
    <source>
        <dbReference type="Proteomes" id="UP000596660"/>
    </source>
</evidence>
<accession>A0A803LRU4</accession>
<keyword evidence="2 5" id="KW-0808">Transferase</keyword>
<evidence type="ECO:0000256" key="5">
    <source>
        <dbReference type="RuleBase" id="RU003633"/>
    </source>
</evidence>
<protein>
    <recommendedName>
        <fullName evidence="10">Chalcone synthase</fullName>
    </recommendedName>
</protein>
<reference evidence="8" key="1">
    <citation type="journal article" date="2017" name="Nature">
        <title>The genome of Chenopodium quinoa.</title>
        <authorList>
            <person name="Jarvis D.E."/>
            <person name="Ho Y.S."/>
            <person name="Lightfoot D.J."/>
            <person name="Schmoeckel S.M."/>
            <person name="Li B."/>
            <person name="Borm T.J.A."/>
            <person name="Ohyanagi H."/>
            <person name="Mineta K."/>
            <person name="Michell C.T."/>
            <person name="Saber N."/>
            <person name="Kharbatia N.M."/>
            <person name="Rupper R.R."/>
            <person name="Sharp A.R."/>
            <person name="Dally N."/>
            <person name="Boughton B.A."/>
            <person name="Woo Y.H."/>
            <person name="Gao G."/>
            <person name="Schijlen E.G.W.M."/>
            <person name="Guo X."/>
            <person name="Momin A.A."/>
            <person name="Negrao S."/>
            <person name="Al-Babili S."/>
            <person name="Gehring C."/>
            <person name="Roessner U."/>
            <person name="Jung C."/>
            <person name="Murphy K."/>
            <person name="Arold S.T."/>
            <person name="Gojobori T."/>
            <person name="van der Linden C.G."/>
            <person name="van Loo E.N."/>
            <person name="Jellen E.N."/>
            <person name="Maughan P.J."/>
            <person name="Tester M."/>
        </authorList>
    </citation>
    <scope>NUCLEOTIDE SEQUENCE [LARGE SCALE GENOMIC DNA]</scope>
    <source>
        <strain evidence="8">cv. PI 614886</strain>
    </source>
</reference>
<dbReference type="PIRSF" id="PIRSF000451">
    <property type="entry name" value="PKS_III"/>
    <property type="match status" value="1"/>
</dbReference>
<evidence type="ECO:0000256" key="3">
    <source>
        <dbReference type="ARBA" id="ARBA00023315"/>
    </source>
</evidence>
<keyword evidence="3 5" id="KW-0012">Acyltransferase</keyword>
<dbReference type="Pfam" id="PF02797">
    <property type="entry name" value="Chal_sti_synt_C"/>
    <property type="match status" value="1"/>
</dbReference>
<comment type="similarity">
    <text evidence="1 5">Belongs to the thiolase-like superfamily. Chalcone/stilbene synthases family.</text>
</comment>
<dbReference type="OrthoDB" id="1500228at2759"/>
<evidence type="ECO:0008006" key="10">
    <source>
        <dbReference type="Google" id="ProtNLM"/>
    </source>
</evidence>
<dbReference type="InterPro" id="IPR011141">
    <property type="entry name" value="Polyketide_synthase_type-III"/>
</dbReference>
<dbReference type="PANTHER" id="PTHR11877:SF14">
    <property type="entry name" value="CHALCONE SYNTHASE"/>
    <property type="match status" value="1"/>
</dbReference>
<proteinExistence type="inferred from homology"/>
<feature type="active site" description="Acyl-thioester intermediate" evidence="4">
    <location>
        <position position="164"/>
    </location>
</feature>
<dbReference type="GO" id="GO:0016747">
    <property type="term" value="F:acyltransferase activity, transferring groups other than amino-acyl groups"/>
    <property type="evidence" value="ECO:0007669"/>
    <property type="project" value="InterPro"/>
</dbReference>
<organism evidence="8 9">
    <name type="scientific">Chenopodium quinoa</name>
    <name type="common">Quinoa</name>
    <dbReference type="NCBI Taxonomy" id="63459"/>
    <lineage>
        <taxon>Eukaryota</taxon>
        <taxon>Viridiplantae</taxon>
        <taxon>Streptophyta</taxon>
        <taxon>Embryophyta</taxon>
        <taxon>Tracheophyta</taxon>
        <taxon>Spermatophyta</taxon>
        <taxon>Magnoliopsida</taxon>
        <taxon>eudicotyledons</taxon>
        <taxon>Gunneridae</taxon>
        <taxon>Pentapetalae</taxon>
        <taxon>Caryophyllales</taxon>
        <taxon>Chenopodiaceae</taxon>
        <taxon>Chenopodioideae</taxon>
        <taxon>Atripliceae</taxon>
        <taxon>Chenopodium</taxon>
    </lineage>
</organism>